<dbReference type="Pfam" id="PF03109">
    <property type="entry name" value="ABC1"/>
    <property type="match status" value="1"/>
</dbReference>
<dbReference type="RefSeq" id="WP_094660288.1">
    <property type="nucleotide sequence ID" value="NZ_JBKZBO010000011.1"/>
</dbReference>
<dbReference type="GO" id="GO:0005524">
    <property type="term" value="F:ATP binding"/>
    <property type="evidence" value="ECO:0007669"/>
    <property type="project" value="InterPro"/>
</dbReference>
<dbReference type="InterPro" id="IPR004147">
    <property type="entry name" value="ABC1_dom"/>
</dbReference>
<dbReference type="PANTHER" id="PTHR10566:SF113">
    <property type="entry name" value="PROTEIN ACTIVITY OF BC1 COMPLEX KINASE 7, CHLOROPLASTIC"/>
    <property type="match status" value="1"/>
</dbReference>
<organism evidence="5 6">
    <name type="scientific">Pseudoscardovia radai</name>
    <dbReference type="NCBI Taxonomy" id="987066"/>
    <lineage>
        <taxon>Bacteria</taxon>
        <taxon>Bacillati</taxon>
        <taxon>Actinomycetota</taxon>
        <taxon>Actinomycetes</taxon>
        <taxon>Bifidobacteriales</taxon>
        <taxon>Bifidobacteriaceae</taxon>
        <taxon>Pseudoscardovia</taxon>
    </lineage>
</organism>
<dbReference type="SUPFAM" id="SSF56112">
    <property type="entry name" value="Protein kinase-like (PK-like)"/>
    <property type="match status" value="1"/>
</dbReference>
<evidence type="ECO:0000256" key="2">
    <source>
        <dbReference type="SAM" id="MobiDB-lite"/>
    </source>
</evidence>
<evidence type="ECO:0000313" key="5">
    <source>
        <dbReference type="EMBL" id="OZG52279.1"/>
    </source>
</evidence>
<reference evidence="5 6" key="1">
    <citation type="journal article" date="2017" name="BMC Genomics">
        <title>Comparative genomic and phylogenomic analyses of the Bifidobacteriaceae family.</title>
        <authorList>
            <person name="Lugli G.A."/>
            <person name="Milani C."/>
            <person name="Turroni F."/>
            <person name="Duranti S."/>
            <person name="Mancabelli L."/>
            <person name="Mangifesta M."/>
            <person name="Ferrario C."/>
            <person name="Modesto M."/>
            <person name="Mattarelli P."/>
            <person name="Jiri K."/>
            <person name="van Sinderen D."/>
            <person name="Ventura M."/>
        </authorList>
    </citation>
    <scope>NUCLEOTIDE SEQUENCE [LARGE SCALE GENOMIC DNA]</scope>
    <source>
        <strain evidence="5 6">DSM 24742</strain>
    </source>
</reference>
<evidence type="ECO:0000256" key="1">
    <source>
        <dbReference type="ARBA" id="ARBA00009670"/>
    </source>
</evidence>
<dbReference type="Proteomes" id="UP000216725">
    <property type="component" value="Unassembled WGS sequence"/>
</dbReference>
<feature type="region of interest" description="Disordered" evidence="2">
    <location>
        <begin position="1"/>
        <end position="21"/>
    </location>
</feature>
<feature type="transmembrane region" description="Helical" evidence="3">
    <location>
        <begin position="492"/>
        <end position="512"/>
    </location>
</feature>
<keyword evidence="6" id="KW-1185">Reference proteome</keyword>
<keyword evidence="3" id="KW-0472">Membrane</keyword>
<protein>
    <submittedName>
        <fullName evidence="5">ABC transporter</fullName>
    </submittedName>
</protein>
<dbReference type="EMBL" id="MWWR01000004">
    <property type="protein sequence ID" value="OZG52279.1"/>
    <property type="molecule type" value="Genomic_DNA"/>
</dbReference>
<evidence type="ECO:0000256" key="3">
    <source>
        <dbReference type="SAM" id="Phobius"/>
    </source>
</evidence>
<sequence>MSDSKQPMFFKSQAEGPSEHFTRRSKLHRLHEIMHVAMQYDLFSDMTPVKMRRMFEALGPSFVKAGQILSMRSEILPQEYCDELAKLRADASPMPFQTVLDTLGHEFGRPIGELFDSIDPTPLGSASLAQVHKATLLDGSVVAVKVQRPGVREMMAQDIDIMRSIVRFVRRVSGANQFIDLEGVVQELWDSFRAETDFLNEAQNLLDFRAFSENYAYMTCPRPRMELCTSHVVTMDYIDGISIAHPEQLTAAGYDLEEIGTKLVDNYASQVLDAGFFHADPHPGNIIISDGKIVLIDLGLMGRLSPRVRNLMKDMIFAVAARDSHKLMDGLLRLTDARRMSPSETSSLLEQLDRIISEYGTVDLRDLDIAEFTNSLVHLCSRFNLEVPSSVTMVARGLVTLEGVLDEFLPDANMIEIIRDHITRSTSFRGKAKEEAASLGAESLHALHSTLSLLSEANEATRMLTRGELKANVEIVGSQNPISQLSAVIDRLVMALIVVGLYVGSSIVYYAGMKPLVFGIPIIGFMGYIVAFALSVWIVIDIFVQNHRLKKANAQN</sequence>
<comment type="caution">
    <text evidence="5">The sequence shown here is derived from an EMBL/GenBank/DDBJ whole genome shotgun (WGS) entry which is preliminary data.</text>
</comment>
<dbReference type="PROSITE" id="PS50011">
    <property type="entry name" value="PROTEIN_KINASE_DOM"/>
    <property type="match status" value="1"/>
</dbReference>
<evidence type="ECO:0000259" key="4">
    <source>
        <dbReference type="PROSITE" id="PS50011"/>
    </source>
</evidence>
<gene>
    <name evidence="5" type="ORF">PSRA_0468</name>
</gene>
<accession>A0A261EZH7</accession>
<proteinExistence type="inferred from homology"/>
<keyword evidence="3" id="KW-0812">Transmembrane</keyword>
<dbReference type="OrthoDB" id="9795390at2"/>
<dbReference type="CDD" id="cd05121">
    <property type="entry name" value="ABC1_ADCK3-like"/>
    <property type="match status" value="1"/>
</dbReference>
<evidence type="ECO:0000313" key="6">
    <source>
        <dbReference type="Proteomes" id="UP000216725"/>
    </source>
</evidence>
<comment type="similarity">
    <text evidence="1">Belongs to the protein kinase superfamily. ADCK protein kinase family.</text>
</comment>
<dbReference type="PANTHER" id="PTHR10566">
    <property type="entry name" value="CHAPERONE-ACTIVITY OF BC1 COMPLEX CABC1 -RELATED"/>
    <property type="match status" value="1"/>
</dbReference>
<feature type="transmembrane region" description="Helical" evidence="3">
    <location>
        <begin position="518"/>
        <end position="544"/>
    </location>
</feature>
<dbReference type="InterPro" id="IPR011009">
    <property type="entry name" value="Kinase-like_dom_sf"/>
</dbReference>
<name>A0A261EZH7_9BIFI</name>
<feature type="domain" description="Protein kinase" evidence="4">
    <location>
        <begin position="117"/>
        <end position="451"/>
    </location>
</feature>
<dbReference type="InterPro" id="IPR050154">
    <property type="entry name" value="UbiB_kinase"/>
</dbReference>
<dbReference type="AlphaFoldDB" id="A0A261EZH7"/>
<keyword evidence="3" id="KW-1133">Transmembrane helix</keyword>
<dbReference type="GO" id="GO:0004672">
    <property type="term" value="F:protein kinase activity"/>
    <property type="evidence" value="ECO:0007669"/>
    <property type="project" value="InterPro"/>
</dbReference>
<dbReference type="InterPro" id="IPR000719">
    <property type="entry name" value="Prot_kinase_dom"/>
</dbReference>